<sequence length="61" mass="7228">MKALKKLRSLYKLTQKDMANRLGVSYSHYIKLENGFVGPSFNLLQTIKREFPKFDMNELFK</sequence>
<dbReference type="PROSITE" id="PS50943">
    <property type="entry name" value="HTH_CROC1"/>
    <property type="match status" value="1"/>
</dbReference>
<dbReference type="CDD" id="cd00093">
    <property type="entry name" value="HTH_XRE"/>
    <property type="match status" value="1"/>
</dbReference>
<dbReference type="RefSeq" id="WP_125984263.1">
    <property type="nucleotide sequence ID" value="NZ_NGJS01000011.1"/>
</dbReference>
<gene>
    <name evidence="2" type="ORF">CBF37_08210</name>
</gene>
<protein>
    <submittedName>
        <fullName evidence="2">Transcriptional regulator</fullName>
    </submittedName>
</protein>
<dbReference type="GO" id="GO:0003677">
    <property type="term" value="F:DNA binding"/>
    <property type="evidence" value="ECO:0007669"/>
    <property type="project" value="InterPro"/>
</dbReference>
<evidence type="ECO:0000313" key="3">
    <source>
        <dbReference type="Proteomes" id="UP000287857"/>
    </source>
</evidence>
<proteinExistence type="predicted"/>
<dbReference type="Pfam" id="PF12844">
    <property type="entry name" value="HTH_19"/>
    <property type="match status" value="1"/>
</dbReference>
<evidence type="ECO:0000259" key="1">
    <source>
        <dbReference type="PROSITE" id="PS50943"/>
    </source>
</evidence>
<evidence type="ECO:0000313" key="2">
    <source>
        <dbReference type="EMBL" id="RST98284.1"/>
    </source>
</evidence>
<dbReference type="Gene3D" id="1.10.260.40">
    <property type="entry name" value="lambda repressor-like DNA-binding domains"/>
    <property type="match status" value="1"/>
</dbReference>
<dbReference type="OrthoDB" id="9812495at2"/>
<accession>A0A429ZWV0</accession>
<name>A0A429ZWV0_9ENTE</name>
<organism evidence="2 3">
    <name type="scientific">Vagococcus vulneris</name>
    <dbReference type="NCBI Taxonomy" id="1977869"/>
    <lineage>
        <taxon>Bacteria</taxon>
        <taxon>Bacillati</taxon>
        <taxon>Bacillota</taxon>
        <taxon>Bacilli</taxon>
        <taxon>Lactobacillales</taxon>
        <taxon>Enterococcaceae</taxon>
        <taxon>Vagococcus</taxon>
    </lineage>
</organism>
<comment type="caution">
    <text evidence="2">The sequence shown here is derived from an EMBL/GenBank/DDBJ whole genome shotgun (WGS) entry which is preliminary data.</text>
</comment>
<dbReference type="InterPro" id="IPR001387">
    <property type="entry name" value="Cro/C1-type_HTH"/>
</dbReference>
<dbReference type="AlphaFoldDB" id="A0A429ZWV0"/>
<dbReference type="SMART" id="SM00530">
    <property type="entry name" value="HTH_XRE"/>
    <property type="match status" value="1"/>
</dbReference>
<dbReference type="Proteomes" id="UP000287857">
    <property type="component" value="Unassembled WGS sequence"/>
</dbReference>
<reference evidence="2 3" key="1">
    <citation type="submission" date="2017-05" db="EMBL/GenBank/DDBJ databases">
        <title>Vagococcus spp. assemblies.</title>
        <authorList>
            <person name="Gulvik C.A."/>
        </authorList>
    </citation>
    <scope>NUCLEOTIDE SEQUENCE [LARGE SCALE GENOMIC DNA]</scope>
    <source>
        <strain evidence="2 3">SS1995</strain>
    </source>
</reference>
<dbReference type="EMBL" id="NGJS01000011">
    <property type="protein sequence ID" value="RST98284.1"/>
    <property type="molecule type" value="Genomic_DNA"/>
</dbReference>
<keyword evidence="3" id="KW-1185">Reference proteome</keyword>
<dbReference type="SUPFAM" id="SSF47413">
    <property type="entry name" value="lambda repressor-like DNA-binding domains"/>
    <property type="match status" value="1"/>
</dbReference>
<dbReference type="InterPro" id="IPR010982">
    <property type="entry name" value="Lambda_DNA-bd_dom_sf"/>
</dbReference>
<feature type="domain" description="HTH cro/C1-type" evidence="1">
    <location>
        <begin position="4"/>
        <end position="59"/>
    </location>
</feature>